<name>A0AAP5EN20_9BURK</name>
<dbReference type="RefSeq" id="WP_266257208.1">
    <property type="nucleotide sequence ID" value="NZ_JAMXWF010000004.1"/>
</dbReference>
<evidence type="ECO:0000313" key="1">
    <source>
        <dbReference type="EMBL" id="MCX4145249.1"/>
    </source>
</evidence>
<proteinExistence type="predicted"/>
<evidence type="ECO:0000313" key="3">
    <source>
        <dbReference type="Proteomes" id="UP001209412"/>
    </source>
</evidence>
<dbReference type="EMBL" id="JAMXWF010000004">
    <property type="protein sequence ID" value="MDQ6407079.1"/>
    <property type="molecule type" value="Genomic_DNA"/>
</dbReference>
<protein>
    <submittedName>
        <fullName evidence="2">Uncharacterized protein</fullName>
    </submittedName>
</protein>
<keyword evidence="3" id="KW-1185">Reference proteome</keyword>
<dbReference type="Proteomes" id="UP001209412">
    <property type="component" value="Unassembled WGS sequence"/>
</dbReference>
<dbReference type="Proteomes" id="UP001242288">
    <property type="component" value="Unassembled WGS sequence"/>
</dbReference>
<reference evidence="2" key="1">
    <citation type="submission" date="2022-06" db="EMBL/GenBank/DDBJ databases">
        <title>PHB producers.</title>
        <authorList>
            <person name="Besaury L."/>
        </authorList>
    </citation>
    <scope>NUCLEOTIDE SEQUENCE</scope>
    <source>
        <strain evidence="2 3">SEWS6</strain>
    </source>
</reference>
<dbReference type="EMBL" id="JAPKHW010000004">
    <property type="protein sequence ID" value="MCX4145249.1"/>
    <property type="molecule type" value="Genomic_DNA"/>
</dbReference>
<evidence type="ECO:0000313" key="2">
    <source>
        <dbReference type="EMBL" id="MDQ6407079.1"/>
    </source>
</evidence>
<gene>
    <name evidence="2" type="ORF">NIE36_07670</name>
    <name evidence="1" type="ORF">OSB80_07685</name>
</gene>
<comment type="caution">
    <text evidence="2">The sequence shown here is derived from an EMBL/GenBank/DDBJ whole genome shotgun (WGS) entry which is preliminary data.</text>
</comment>
<accession>A0AAP5EN20</accession>
<dbReference type="AlphaFoldDB" id="A0AAP5EN20"/>
<evidence type="ECO:0000313" key="4">
    <source>
        <dbReference type="Proteomes" id="UP001242288"/>
    </source>
</evidence>
<organism evidence="2 4">
    <name type="scientific">Paraburkholderia madseniana</name>
    <dbReference type="NCBI Taxonomy" id="2599607"/>
    <lineage>
        <taxon>Bacteria</taxon>
        <taxon>Pseudomonadati</taxon>
        <taxon>Pseudomonadota</taxon>
        <taxon>Betaproteobacteria</taxon>
        <taxon>Burkholderiales</taxon>
        <taxon>Burkholderiaceae</taxon>
        <taxon>Paraburkholderia</taxon>
    </lineage>
</organism>
<sequence>MHVDMLKPVGGGEQAGSDNGTVFSGFRFVDTHPVSLGRPVNDLGI</sequence>